<dbReference type="EMBL" id="JAXOVC010000008">
    <property type="protein sequence ID" value="KAK4498330.1"/>
    <property type="molecule type" value="Genomic_DNA"/>
</dbReference>
<evidence type="ECO:0000313" key="1">
    <source>
        <dbReference type="EMBL" id="KAK4498330.1"/>
    </source>
</evidence>
<dbReference type="PANTHER" id="PTHR42085:SF2">
    <property type="entry name" value="F-BOX DOMAIN-CONTAINING PROTEIN"/>
    <property type="match status" value="1"/>
</dbReference>
<reference evidence="1 2" key="1">
    <citation type="journal article" date="2023" name="G3 (Bethesda)">
        <title>A chromosome-level genome assembly of Zasmidium syzygii isolated from banana leaves.</title>
        <authorList>
            <person name="van Westerhoven A.C."/>
            <person name="Mehrabi R."/>
            <person name="Talebi R."/>
            <person name="Steentjes M.B.F."/>
            <person name="Corcolon B."/>
            <person name="Chong P.A."/>
            <person name="Kema G.H.J."/>
            <person name="Seidl M.F."/>
        </authorList>
    </citation>
    <scope>NUCLEOTIDE SEQUENCE [LARGE SCALE GENOMIC DNA]</scope>
    <source>
        <strain evidence="1 2">P124</strain>
    </source>
</reference>
<evidence type="ECO:0000313" key="2">
    <source>
        <dbReference type="Proteomes" id="UP001305779"/>
    </source>
</evidence>
<keyword evidence="2" id="KW-1185">Reference proteome</keyword>
<dbReference type="Proteomes" id="UP001305779">
    <property type="component" value="Unassembled WGS sequence"/>
</dbReference>
<name>A0ABR0EB15_ZASCE</name>
<organism evidence="1 2">
    <name type="scientific">Zasmidium cellare</name>
    <name type="common">Wine cellar mold</name>
    <name type="synonym">Racodium cellare</name>
    <dbReference type="NCBI Taxonomy" id="395010"/>
    <lineage>
        <taxon>Eukaryota</taxon>
        <taxon>Fungi</taxon>
        <taxon>Dikarya</taxon>
        <taxon>Ascomycota</taxon>
        <taxon>Pezizomycotina</taxon>
        <taxon>Dothideomycetes</taxon>
        <taxon>Dothideomycetidae</taxon>
        <taxon>Mycosphaerellales</taxon>
        <taxon>Mycosphaerellaceae</taxon>
        <taxon>Zasmidium</taxon>
    </lineage>
</organism>
<protein>
    <submittedName>
        <fullName evidence="1">Uncharacterized protein</fullName>
    </submittedName>
</protein>
<comment type="caution">
    <text evidence="1">The sequence shown here is derived from an EMBL/GenBank/DDBJ whole genome shotgun (WGS) entry which is preliminary data.</text>
</comment>
<proteinExistence type="predicted"/>
<gene>
    <name evidence="1" type="ORF">PRZ48_010988</name>
</gene>
<dbReference type="InterPro" id="IPR038883">
    <property type="entry name" value="AN11006-like"/>
</dbReference>
<dbReference type="PANTHER" id="PTHR42085">
    <property type="entry name" value="F-BOX DOMAIN-CONTAINING PROTEIN"/>
    <property type="match status" value="1"/>
</dbReference>
<sequence>MADPFRFMDLPPEMRNRIYAQALVHDRDNGRRATIGFLTACKQIHAEAKGIFYGLSTFTVNMRPVRAIRPSGVSGHLDLWGDIDVDLDDDETSVVELRSWLPSQMSQVQTIKIRIFLRAVSVVQGPMIYEPYEEAGNRFLYTMAHYLNTNNSSCKLLVEVSRNLGDAPLEVSSADFRCLLLPLRILHPRIELELLGLPQLAQFYFQPYLDIRTEVPDESIDPVVSYIAHKEKLMQTLCNYPRALQHKVSLGKAAMWCLAVLGVGLKESFRWMGVQLEYEMHIHTIALEAAYVALTCNGSAFLELAKKLVRRLFPMRQELRYTHAVIRFSLQVLTPLCELLDISRDEWYD</sequence>
<accession>A0ABR0EB15</accession>